<dbReference type="AlphaFoldDB" id="A0A8H3EF72"/>
<name>A0A8H3EF72_9LECA</name>
<feature type="region of interest" description="Disordered" evidence="1">
    <location>
        <begin position="1"/>
        <end position="21"/>
    </location>
</feature>
<sequence length="552" mass="61449">MPAQPVDTSLTGYLSGSVDRQDDIYRDRQRPQPYPLVQNDSGYESATHASSSSLLASSSPSLIGLANSVKCSELLDNHLNFAPATVVECYQSDSHSIKRQRLDESGFHDCLRSTISTQGGDSSHRVLLLSALHPDGAKYKARSSFSKAAVEALISSCNLNPLFVPDLLGRPNYWAPSLYSTYDSKGNLASVGQSRILLFYFVLTFTTDFFCQQPRFGIHSANFKQRSPVSIYMRYEATKNLTYYIISAPESEEAITSFKSLLDLASQGGSGYSPIHAFQHPLEAHILLSKILCESSQDSINHFRQSMFAQLRTVDELSVQESSDTSRKGLAKVTIELQIISKDVNKLISDVDVALRNLVQNEEALSRFDQRPAHNPSASNALRSPSSSFSSVNNDVRQQLIDTLQYLNFSMDKQKMWLHNYRDRKDIAMSLVFNLVTQQDAANNIEIAKDMKRDSSSMNGIALLTMVFLPGTFTSTVLGAGLFSAYAQHRQVHVSGMWWFWAALTFPLTGFVLLLWGALCWRKEFRTWWARTAGGGKKYVGTGNNDDVEAKG</sequence>
<feature type="compositionally biased region" description="Polar residues" evidence="1">
    <location>
        <begin position="1"/>
        <end position="14"/>
    </location>
</feature>
<keyword evidence="2" id="KW-0472">Membrane</keyword>
<feature type="transmembrane region" description="Helical" evidence="2">
    <location>
        <begin position="498"/>
        <end position="521"/>
    </location>
</feature>
<organism evidence="3 4">
    <name type="scientific">Heterodermia speciosa</name>
    <dbReference type="NCBI Taxonomy" id="116794"/>
    <lineage>
        <taxon>Eukaryota</taxon>
        <taxon>Fungi</taxon>
        <taxon>Dikarya</taxon>
        <taxon>Ascomycota</taxon>
        <taxon>Pezizomycotina</taxon>
        <taxon>Lecanoromycetes</taxon>
        <taxon>OSLEUM clade</taxon>
        <taxon>Lecanoromycetidae</taxon>
        <taxon>Caliciales</taxon>
        <taxon>Physciaceae</taxon>
        <taxon>Heterodermia</taxon>
    </lineage>
</organism>
<feature type="compositionally biased region" description="Low complexity" evidence="1">
    <location>
        <begin position="375"/>
        <end position="391"/>
    </location>
</feature>
<evidence type="ECO:0000313" key="4">
    <source>
        <dbReference type="Proteomes" id="UP000664521"/>
    </source>
</evidence>
<comment type="caution">
    <text evidence="3">The sequence shown here is derived from an EMBL/GenBank/DDBJ whole genome shotgun (WGS) entry which is preliminary data.</text>
</comment>
<dbReference type="OrthoDB" id="2830640at2759"/>
<accession>A0A8H3EF72</accession>
<keyword evidence="4" id="KW-1185">Reference proteome</keyword>
<protein>
    <submittedName>
        <fullName evidence="3">Uncharacterized protein</fullName>
    </submittedName>
</protein>
<feature type="transmembrane region" description="Helical" evidence="2">
    <location>
        <begin position="461"/>
        <end position="486"/>
    </location>
</feature>
<evidence type="ECO:0000256" key="1">
    <source>
        <dbReference type="SAM" id="MobiDB-lite"/>
    </source>
</evidence>
<dbReference type="Gene3D" id="1.20.58.340">
    <property type="entry name" value="Magnesium transport protein CorA, transmembrane region"/>
    <property type="match status" value="1"/>
</dbReference>
<reference evidence="3" key="1">
    <citation type="submission" date="2021-03" db="EMBL/GenBank/DDBJ databases">
        <authorList>
            <person name="Tagirdzhanova G."/>
        </authorList>
    </citation>
    <scope>NUCLEOTIDE SEQUENCE</scope>
</reference>
<evidence type="ECO:0000313" key="3">
    <source>
        <dbReference type="EMBL" id="CAF9904098.1"/>
    </source>
</evidence>
<keyword evidence="2" id="KW-0812">Transmembrane</keyword>
<dbReference type="EMBL" id="CAJPDS010000002">
    <property type="protein sequence ID" value="CAF9904098.1"/>
    <property type="molecule type" value="Genomic_DNA"/>
</dbReference>
<gene>
    <name evidence="3" type="ORF">HETSPECPRED_003358</name>
</gene>
<feature type="region of interest" description="Disordered" evidence="1">
    <location>
        <begin position="367"/>
        <end position="391"/>
    </location>
</feature>
<dbReference type="Proteomes" id="UP000664521">
    <property type="component" value="Unassembled WGS sequence"/>
</dbReference>
<evidence type="ECO:0000256" key="2">
    <source>
        <dbReference type="SAM" id="Phobius"/>
    </source>
</evidence>
<proteinExistence type="predicted"/>
<keyword evidence="2" id="KW-1133">Transmembrane helix</keyword>